<evidence type="ECO:0000313" key="6">
    <source>
        <dbReference type="EMBL" id="RVU24598.1"/>
    </source>
</evidence>
<keyword evidence="4" id="KW-0169">Cobalamin biosynthesis</keyword>
<dbReference type="GO" id="GO:0008817">
    <property type="term" value="F:corrinoid adenosyltransferase activity"/>
    <property type="evidence" value="ECO:0007669"/>
    <property type="project" value="UniProtKB-UniRule"/>
</dbReference>
<keyword evidence="3 4" id="KW-0067">ATP-binding</keyword>
<dbReference type="Pfam" id="PF01923">
    <property type="entry name" value="Cob_adeno_trans"/>
    <property type="match status" value="1"/>
</dbReference>
<keyword evidence="1 4" id="KW-0808">Transferase</keyword>
<dbReference type="EMBL" id="SACY01000003">
    <property type="protein sequence ID" value="RVU24598.1"/>
    <property type="molecule type" value="Genomic_DNA"/>
</dbReference>
<name>A0A437PQR6_9BACT</name>
<dbReference type="UniPathway" id="UPA00148">
    <property type="reaction ID" value="UER00233"/>
</dbReference>
<evidence type="ECO:0000259" key="5">
    <source>
        <dbReference type="Pfam" id="PF01923"/>
    </source>
</evidence>
<proteinExistence type="inferred from homology"/>
<evidence type="ECO:0000256" key="1">
    <source>
        <dbReference type="ARBA" id="ARBA00022679"/>
    </source>
</evidence>
<evidence type="ECO:0000256" key="4">
    <source>
        <dbReference type="RuleBase" id="RU366026"/>
    </source>
</evidence>
<dbReference type="EC" id="2.5.1.17" evidence="4"/>
<comment type="similarity">
    <text evidence="4">Belongs to the Cob(I)alamin adenosyltransferase family.</text>
</comment>
<dbReference type="NCBIfam" id="TIGR00636">
    <property type="entry name" value="PduO_Nterm"/>
    <property type="match status" value="1"/>
</dbReference>
<dbReference type="PANTHER" id="PTHR12213">
    <property type="entry name" value="CORRINOID ADENOSYLTRANSFERASE"/>
    <property type="match status" value="1"/>
</dbReference>
<dbReference type="InterPro" id="IPR029499">
    <property type="entry name" value="PduO-typ"/>
</dbReference>
<dbReference type="Proteomes" id="UP000282832">
    <property type="component" value="Unassembled WGS sequence"/>
</dbReference>
<dbReference type="GO" id="GO:0009236">
    <property type="term" value="P:cobalamin biosynthetic process"/>
    <property type="evidence" value="ECO:0007669"/>
    <property type="project" value="UniProtKB-UniRule"/>
</dbReference>
<dbReference type="InterPro" id="IPR036451">
    <property type="entry name" value="CblAdoTrfase-like_sf"/>
</dbReference>
<evidence type="ECO:0000256" key="3">
    <source>
        <dbReference type="ARBA" id="ARBA00022840"/>
    </source>
</evidence>
<reference evidence="6 7" key="1">
    <citation type="submission" date="2019-01" db="EMBL/GenBank/DDBJ databases">
        <authorList>
            <person name="Chen W.-M."/>
        </authorList>
    </citation>
    <scope>NUCLEOTIDE SEQUENCE [LARGE SCALE GENOMIC DNA]</scope>
    <source>
        <strain evidence="6 7">FSY-15</strain>
    </source>
</reference>
<keyword evidence="2 4" id="KW-0547">Nucleotide-binding</keyword>
<evidence type="ECO:0000256" key="2">
    <source>
        <dbReference type="ARBA" id="ARBA00022741"/>
    </source>
</evidence>
<comment type="caution">
    <text evidence="6">The sequence shown here is derived from an EMBL/GenBank/DDBJ whole genome shotgun (WGS) entry which is preliminary data.</text>
</comment>
<dbReference type="AlphaFoldDB" id="A0A437PQR6"/>
<dbReference type="RefSeq" id="WP_127803457.1">
    <property type="nucleotide sequence ID" value="NZ_SACY01000003.1"/>
</dbReference>
<dbReference type="Gene3D" id="1.20.1200.10">
    <property type="entry name" value="Cobalamin adenosyltransferase-like"/>
    <property type="match status" value="1"/>
</dbReference>
<protein>
    <recommendedName>
        <fullName evidence="4">Corrinoid adenosyltransferase</fullName>
        <ecNumber evidence="4">2.5.1.17</ecNumber>
    </recommendedName>
    <alternativeName>
        <fullName evidence="4">Cob(II)alamin adenosyltransferase</fullName>
    </alternativeName>
    <alternativeName>
        <fullName evidence="4">Cob(II)yrinic acid a,c-diamide adenosyltransferase</fullName>
    </alternativeName>
    <alternativeName>
        <fullName evidence="4">Cobinamide/cobalamin adenosyltransferase</fullName>
    </alternativeName>
</protein>
<dbReference type="InterPro" id="IPR016030">
    <property type="entry name" value="CblAdoTrfase-like"/>
</dbReference>
<dbReference type="PANTHER" id="PTHR12213:SF0">
    <property type="entry name" value="CORRINOID ADENOSYLTRANSFERASE MMAB"/>
    <property type="match status" value="1"/>
</dbReference>
<dbReference type="SUPFAM" id="SSF89028">
    <property type="entry name" value="Cobalamin adenosyltransferase-like"/>
    <property type="match status" value="1"/>
</dbReference>
<dbReference type="GO" id="GO:0005524">
    <property type="term" value="F:ATP binding"/>
    <property type="evidence" value="ECO:0007669"/>
    <property type="project" value="UniProtKB-UniRule"/>
</dbReference>
<sequence length="183" mass="20659">MKIYTKNGDQGYTQLADGTGLHKAESRIQAIGEIDELNCHLGLIACNLPKNIEQSIAEIQKSLFALGAHISSNSPELLGNMKLVSLHDIVYLEEEIDQIESKLSPLKNFILPGGNELIAQTQIARAVCRRAERTLIHWVITEEKEDYQTAIAYLNRLSDYLFIVCRYLHKELNVPEIPWKSGK</sequence>
<comment type="catalytic activity">
    <reaction evidence="4">
        <text>2 cob(II)yrinate a,c diamide + reduced [electron-transfer flavoprotein] + 2 ATP = 2 adenosylcob(III)yrinate a,c-diamide + 2 triphosphate + oxidized [electron-transfer flavoprotein] + 3 H(+)</text>
        <dbReference type="Rhea" id="RHEA:11528"/>
        <dbReference type="Rhea" id="RHEA-COMP:10685"/>
        <dbReference type="Rhea" id="RHEA-COMP:10686"/>
        <dbReference type="ChEBI" id="CHEBI:15378"/>
        <dbReference type="ChEBI" id="CHEBI:18036"/>
        <dbReference type="ChEBI" id="CHEBI:30616"/>
        <dbReference type="ChEBI" id="CHEBI:57692"/>
        <dbReference type="ChEBI" id="CHEBI:58307"/>
        <dbReference type="ChEBI" id="CHEBI:58503"/>
        <dbReference type="ChEBI" id="CHEBI:58537"/>
        <dbReference type="EC" id="2.5.1.17"/>
    </reaction>
</comment>
<dbReference type="OrthoDB" id="9778896at2"/>
<feature type="domain" description="Cobalamin adenosyltransferase-like" evidence="5">
    <location>
        <begin position="3"/>
        <end position="168"/>
    </location>
</feature>
<keyword evidence="7" id="KW-1185">Reference proteome</keyword>
<organism evidence="6 7">
    <name type="scientific">Sandaracinomonas limnophila</name>
    <dbReference type="NCBI Taxonomy" id="1862386"/>
    <lineage>
        <taxon>Bacteria</taxon>
        <taxon>Pseudomonadati</taxon>
        <taxon>Bacteroidota</taxon>
        <taxon>Cytophagia</taxon>
        <taxon>Cytophagales</taxon>
        <taxon>Flectobacillaceae</taxon>
        <taxon>Sandaracinomonas</taxon>
    </lineage>
</organism>
<accession>A0A437PQR6</accession>
<gene>
    <name evidence="6" type="ORF">EOJ36_06195</name>
</gene>
<evidence type="ECO:0000313" key="7">
    <source>
        <dbReference type="Proteomes" id="UP000282832"/>
    </source>
</evidence>
<comment type="pathway">
    <text evidence="4">Cofactor biosynthesis; adenosylcobalamin biosynthesis; adenosylcobalamin from cob(II)yrinate a,c-diamide: step 2/7.</text>
</comment>
<comment type="catalytic activity">
    <reaction evidence="4">
        <text>2 cob(II)alamin + reduced [electron-transfer flavoprotein] + 2 ATP = 2 adenosylcob(III)alamin + 2 triphosphate + oxidized [electron-transfer flavoprotein] + 3 H(+)</text>
        <dbReference type="Rhea" id="RHEA:28671"/>
        <dbReference type="Rhea" id="RHEA-COMP:10685"/>
        <dbReference type="Rhea" id="RHEA-COMP:10686"/>
        <dbReference type="ChEBI" id="CHEBI:15378"/>
        <dbReference type="ChEBI" id="CHEBI:16304"/>
        <dbReference type="ChEBI" id="CHEBI:18036"/>
        <dbReference type="ChEBI" id="CHEBI:18408"/>
        <dbReference type="ChEBI" id="CHEBI:30616"/>
        <dbReference type="ChEBI" id="CHEBI:57692"/>
        <dbReference type="ChEBI" id="CHEBI:58307"/>
        <dbReference type="EC" id="2.5.1.17"/>
    </reaction>
</comment>